<sequence>VQSYGNIVMRRLVYNKAPQHILGIAHTELSKAT</sequence>
<reference evidence="1" key="1">
    <citation type="submission" date="2021-06" db="EMBL/GenBank/DDBJ databases">
        <authorList>
            <person name="Hodson N. C."/>
            <person name="Mongue J. A."/>
            <person name="Jaron S. K."/>
        </authorList>
    </citation>
    <scope>NUCLEOTIDE SEQUENCE</scope>
</reference>
<name>A0A8J2L9C5_9HEXA</name>
<feature type="non-terminal residue" evidence="1">
    <location>
        <position position="1"/>
    </location>
</feature>
<evidence type="ECO:0000313" key="2">
    <source>
        <dbReference type="Proteomes" id="UP000708208"/>
    </source>
</evidence>
<accession>A0A8J2L9C5</accession>
<proteinExistence type="predicted"/>
<keyword evidence="2" id="KW-1185">Reference proteome</keyword>
<comment type="caution">
    <text evidence="1">The sequence shown here is derived from an EMBL/GenBank/DDBJ whole genome shotgun (WGS) entry which is preliminary data.</text>
</comment>
<dbReference type="Proteomes" id="UP000708208">
    <property type="component" value="Unassembled WGS sequence"/>
</dbReference>
<evidence type="ECO:0000313" key="1">
    <source>
        <dbReference type="EMBL" id="CAG7828171.1"/>
    </source>
</evidence>
<protein>
    <submittedName>
        <fullName evidence="1">Uncharacterized protein</fullName>
    </submittedName>
</protein>
<gene>
    <name evidence="1" type="ORF">AFUS01_LOCUS38116</name>
</gene>
<dbReference type="EMBL" id="CAJVCH010546380">
    <property type="protein sequence ID" value="CAG7828171.1"/>
    <property type="molecule type" value="Genomic_DNA"/>
</dbReference>
<dbReference type="AlphaFoldDB" id="A0A8J2L9C5"/>
<organism evidence="1 2">
    <name type="scientific">Allacma fusca</name>
    <dbReference type="NCBI Taxonomy" id="39272"/>
    <lineage>
        <taxon>Eukaryota</taxon>
        <taxon>Metazoa</taxon>
        <taxon>Ecdysozoa</taxon>
        <taxon>Arthropoda</taxon>
        <taxon>Hexapoda</taxon>
        <taxon>Collembola</taxon>
        <taxon>Symphypleona</taxon>
        <taxon>Sminthuridae</taxon>
        <taxon>Allacma</taxon>
    </lineage>
</organism>